<evidence type="ECO:0000256" key="9">
    <source>
        <dbReference type="ARBA" id="ARBA00023244"/>
    </source>
</evidence>
<keyword evidence="17" id="KW-1185">Reference proteome</keyword>
<dbReference type="InterPro" id="IPR028281">
    <property type="entry name" value="Sirohaem_synthase_central"/>
</dbReference>
<dbReference type="EMBL" id="CP099420">
    <property type="protein sequence ID" value="USW50753.1"/>
    <property type="molecule type" value="Genomic_DNA"/>
</dbReference>
<dbReference type="Pfam" id="PF14824">
    <property type="entry name" value="Sirohm_synth_M"/>
    <property type="match status" value="1"/>
</dbReference>
<dbReference type="Proteomes" id="UP001056384">
    <property type="component" value="Chromosome 3"/>
</dbReference>
<dbReference type="SUPFAM" id="SSF75615">
    <property type="entry name" value="Siroheme synthase middle domains-like"/>
    <property type="match status" value="1"/>
</dbReference>
<gene>
    <name evidence="16" type="ORF">Slin15195_G040720</name>
</gene>
<keyword evidence="9" id="KW-0627">Porphyrin biosynthesis</keyword>
<evidence type="ECO:0000256" key="10">
    <source>
        <dbReference type="ARBA" id="ARBA00052360"/>
    </source>
</evidence>
<dbReference type="PANTHER" id="PTHR45790:SF6">
    <property type="entry name" value="UROPORPHYRINOGEN-III C-METHYLTRANSFERASE"/>
    <property type="match status" value="1"/>
</dbReference>
<dbReference type="GO" id="GO:0004851">
    <property type="term" value="F:uroporphyrin-III C-methyltransferase activity"/>
    <property type="evidence" value="ECO:0007669"/>
    <property type="project" value="UniProtKB-EC"/>
</dbReference>
<dbReference type="SUPFAM" id="SSF53790">
    <property type="entry name" value="Tetrapyrrole methylase"/>
    <property type="match status" value="1"/>
</dbReference>
<dbReference type="AlphaFoldDB" id="A0A9Q9APH6"/>
<evidence type="ECO:0000256" key="12">
    <source>
        <dbReference type="RuleBase" id="RU003960"/>
    </source>
</evidence>
<dbReference type="NCBIfam" id="TIGR01469">
    <property type="entry name" value="cobA_cysG_Cterm"/>
    <property type="match status" value="1"/>
</dbReference>
<evidence type="ECO:0000256" key="2">
    <source>
        <dbReference type="ARBA" id="ARBA00022603"/>
    </source>
</evidence>
<keyword evidence="5" id="KW-0949">S-adenosyl-L-methionine</keyword>
<evidence type="ECO:0000256" key="5">
    <source>
        <dbReference type="ARBA" id="ARBA00022691"/>
    </source>
</evidence>
<keyword evidence="8" id="KW-0486">Methionine biosynthesis</keyword>
<dbReference type="InterPro" id="IPR036291">
    <property type="entry name" value="NAD(P)-bd_dom_sf"/>
</dbReference>
<protein>
    <submittedName>
        <fullName evidence="16">Siroheme biosynthesis protein Met8</fullName>
    </submittedName>
</protein>
<dbReference type="GO" id="GO:0009086">
    <property type="term" value="P:methionine biosynthetic process"/>
    <property type="evidence" value="ECO:0007669"/>
    <property type="project" value="UniProtKB-KW"/>
</dbReference>
<accession>A0A9Q9APH6</accession>
<dbReference type="InterPro" id="IPR006366">
    <property type="entry name" value="CobA/CysG_C"/>
</dbReference>
<dbReference type="PROSITE" id="PS00840">
    <property type="entry name" value="SUMT_2"/>
    <property type="match status" value="1"/>
</dbReference>
<evidence type="ECO:0000256" key="11">
    <source>
        <dbReference type="ARBA" id="ARBA00055636"/>
    </source>
</evidence>
<evidence type="ECO:0000256" key="8">
    <source>
        <dbReference type="ARBA" id="ARBA00023167"/>
    </source>
</evidence>
<dbReference type="FunFam" id="3.40.50.720:FF:000504">
    <property type="entry name" value="Siroheme synthase, putative"/>
    <property type="match status" value="1"/>
</dbReference>
<comment type="similarity">
    <text evidence="1 12">Belongs to the precorrin methyltransferase family.</text>
</comment>
<feature type="domain" description="Tetrapyrrole methylase" evidence="13">
    <location>
        <begin position="281"/>
        <end position="491"/>
    </location>
</feature>
<dbReference type="FunFam" id="3.40.1010.10:FF:000006">
    <property type="entry name" value="Siroheme synthase, putative"/>
    <property type="match status" value="1"/>
</dbReference>
<feature type="domain" description="Siroheme synthase central" evidence="15">
    <location>
        <begin position="134"/>
        <end position="159"/>
    </location>
</feature>
<dbReference type="GO" id="GO:0000103">
    <property type="term" value="P:sulfate assimilation"/>
    <property type="evidence" value="ECO:0007669"/>
    <property type="project" value="InterPro"/>
</dbReference>
<dbReference type="PIRSF" id="PIRSF036555">
    <property type="entry name" value="SUMT_yeast"/>
    <property type="match status" value="1"/>
</dbReference>
<keyword evidence="7" id="KW-0520">NAD</keyword>
<dbReference type="InterPro" id="IPR050161">
    <property type="entry name" value="Siro_Cobalamin_biosynth"/>
</dbReference>
<dbReference type="InterPro" id="IPR014777">
    <property type="entry name" value="4pyrrole_Mease_sub1"/>
</dbReference>
<comment type="catalytic activity">
    <reaction evidence="10">
        <text>uroporphyrinogen III + 2 S-adenosyl-L-methionine = precorrin-2 + 2 S-adenosyl-L-homocysteine + H(+)</text>
        <dbReference type="Rhea" id="RHEA:32459"/>
        <dbReference type="ChEBI" id="CHEBI:15378"/>
        <dbReference type="ChEBI" id="CHEBI:57308"/>
        <dbReference type="ChEBI" id="CHEBI:57856"/>
        <dbReference type="ChEBI" id="CHEBI:58827"/>
        <dbReference type="ChEBI" id="CHEBI:59789"/>
        <dbReference type="EC" id="2.1.1.107"/>
    </reaction>
</comment>
<evidence type="ECO:0000259" key="13">
    <source>
        <dbReference type="Pfam" id="PF00590"/>
    </source>
</evidence>
<dbReference type="InterPro" id="IPR028162">
    <property type="entry name" value="Met8_C"/>
</dbReference>
<organism evidence="16 17">
    <name type="scientific">Septoria linicola</name>
    <dbReference type="NCBI Taxonomy" id="215465"/>
    <lineage>
        <taxon>Eukaryota</taxon>
        <taxon>Fungi</taxon>
        <taxon>Dikarya</taxon>
        <taxon>Ascomycota</taxon>
        <taxon>Pezizomycotina</taxon>
        <taxon>Dothideomycetes</taxon>
        <taxon>Dothideomycetidae</taxon>
        <taxon>Mycosphaerellales</taxon>
        <taxon>Mycosphaerellaceae</taxon>
        <taxon>Septoria</taxon>
    </lineage>
</organism>
<name>A0A9Q9APH6_9PEZI</name>
<dbReference type="PANTHER" id="PTHR45790">
    <property type="entry name" value="SIROHEME SYNTHASE-RELATED"/>
    <property type="match status" value="1"/>
</dbReference>
<dbReference type="Pfam" id="PF00590">
    <property type="entry name" value="TP_methylase"/>
    <property type="match status" value="1"/>
</dbReference>
<dbReference type="OrthoDB" id="508204at2759"/>
<evidence type="ECO:0000256" key="1">
    <source>
        <dbReference type="ARBA" id="ARBA00005879"/>
    </source>
</evidence>
<sequence>MSPALLTAVDATAHVHLIIGSNPLAGARISRSLEVGATPVLIAPEAATLHYALAKRIEEHAVRWEKREFGEGDLTTLGRDEVDHVVDAVFVTSGGKSAASTRISTLCRRLRIPVNVADAPNLCTFTLLSTHNSGPLQIGVTTSGKGCKLASRIRREIAAALPNELGSAVDRLGTVRRKIWEQDHANEAGGELEVEDEEAGQNATFNKLVLPTDAEAAKARRMRWLSQICEYWPLRRLAAITDDDVEQILQAYKQEAQSTPANDSKPPISTAVLDSRRTQGRIILAGSGPGHPDLLTTATLKSIRSADLILADKLVPAPVLELVPRRTPIQIARKFPGNADAAQDELHRLGLEALQQGKTVLRLKQGDPYLYGRGAEEVAFFRQHGYEAIVLPGITSSLSAPLFAQIPVTHRSVSDQVLICTGTGRKGATPNPPEYLSNQTVVFLMALHRLQDLVTSLFERKTGAYPVTTPCAVIERASCPDQRVIRTTLEHVVAAIDEEGSRPPGLLVVGASCEVLQKLPQKWVVEDGFQGLDALDSLGEHGNGLDGLREALLTPGLDEPVKALGAPVTV</sequence>
<evidence type="ECO:0000259" key="15">
    <source>
        <dbReference type="Pfam" id="PF14824"/>
    </source>
</evidence>
<dbReference type="InterPro" id="IPR003043">
    <property type="entry name" value="Uropor_MeTrfase_CS"/>
</dbReference>
<keyword evidence="3" id="KW-0028">Amino-acid biosynthesis</keyword>
<dbReference type="InterPro" id="IPR035996">
    <property type="entry name" value="4pyrrol_Methylase_sf"/>
</dbReference>
<evidence type="ECO:0000313" key="17">
    <source>
        <dbReference type="Proteomes" id="UP001056384"/>
    </source>
</evidence>
<evidence type="ECO:0000256" key="4">
    <source>
        <dbReference type="ARBA" id="ARBA00022679"/>
    </source>
</evidence>
<dbReference type="FunFam" id="3.30.950.10:FF:000005">
    <property type="entry name" value="Uroporphyrin-III c-methyltransferase, putative"/>
    <property type="match status" value="1"/>
</dbReference>
<evidence type="ECO:0000313" key="16">
    <source>
        <dbReference type="EMBL" id="USW50753.1"/>
    </source>
</evidence>
<dbReference type="SUPFAM" id="SSF51735">
    <property type="entry name" value="NAD(P)-binding Rossmann-fold domains"/>
    <property type="match status" value="1"/>
</dbReference>
<dbReference type="InterPro" id="IPR000878">
    <property type="entry name" value="4pyrrol_Mease"/>
</dbReference>
<proteinExistence type="inferred from homology"/>
<feature type="domain" description="Siroheme biosynthesis protein Met8 C-terminal" evidence="14">
    <location>
        <begin position="216"/>
        <end position="255"/>
    </location>
</feature>
<dbReference type="Pfam" id="PF13241">
    <property type="entry name" value="NAD_binding_7"/>
    <property type="match status" value="1"/>
</dbReference>
<dbReference type="Pfam" id="PF14823">
    <property type="entry name" value="Sirohm_synth_C"/>
    <property type="match status" value="1"/>
</dbReference>
<keyword evidence="4 12" id="KW-0808">Transferase</keyword>
<keyword evidence="2 12" id="KW-0489">Methyltransferase</keyword>
<dbReference type="InterPro" id="IPR014776">
    <property type="entry name" value="4pyrrole_Mease_sub2"/>
</dbReference>
<evidence type="ECO:0000256" key="7">
    <source>
        <dbReference type="ARBA" id="ARBA00023027"/>
    </source>
</evidence>
<dbReference type="InterPro" id="IPR012066">
    <property type="entry name" value="Met1_fungi"/>
</dbReference>
<evidence type="ECO:0000259" key="14">
    <source>
        <dbReference type="Pfam" id="PF14823"/>
    </source>
</evidence>
<dbReference type="GO" id="GO:0032259">
    <property type="term" value="P:methylation"/>
    <property type="evidence" value="ECO:0007669"/>
    <property type="project" value="UniProtKB-KW"/>
</dbReference>
<dbReference type="Gene3D" id="3.40.50.720">
    <property type="entry name" value="NAD(P)-binding Rossmann-like Domain"/>
    <property type="match status" value="1"/>
</dbReference>
<evidence type="ECO:0000256" key="6">
    <source>
        <dbReference type="ARBA" id="ARBA00023002"/>
    </source>
</evidence>
<dbReference type="GO" id="GO:0019354">
    <property type="term" value="P:siroheme biosynthetic process"/>
    <property type="evidence" value="ECO:0007669"/>
    <property type="project" value="InterPro"/>
</dbReference>
<dbReference type="Gene3D" id="3.30.950.10">
    <property type="entry name" value="Methyltransferase, Cobalt-precorrin-4 Transmethylase, Domain 2"/>
    <property type="match status" value="1"/>
</dbReference>
<comment type="function">
    <text evidence="11">Siroheme synthase involved in methionine biosynthesis.</text>
</comment>
<dbReference type="GO" id="GO:0016491">
    <property type="term" value="F:oxidoreductase activity"/>
    <property type="evidence" value="ECO:0007669"/>
    <property type="project" value="UniProtKB-KW"/>
</dbReference>
<reference evidence="16" key="1">
    <citation type="submission" date="2022-06" db="EMBL/GenBank/DDBJ databases">
        <title>Complete genome sequences of two strains of the flax pathogen Septoria linicola.</title>
        <authorList>
            <person name="Lapalu N."/>
            <person name="Simon A."/>
            <person name="Demenou B."/>
            <person name="Paumier D."/>
            <person name="Guillot M.-P."/>
            <person name="Gout L."/>
            <person name="Valade R."/>
        </authorList>
    </citation>
    <scope>NUCLEOTIDE SEQUENCE</scope>
    <source>
        <strain evidence="16">SE15195</strain>
    </source>
</reference>
<dbReference type="CDD" id="cd11642">
    <property type="entry name" value="SUMT"/>
    <property type="match status" value="1"/>
</dbReference>
<keyword evidence="6" id="KW-0560">Oxidoreductase</keyword>
<dbReference type="Gene3D" id="3.40.1010.10">
    <property type="entry name" value="Cobalt-precorrin-4 Transmethylase, Domain 1"/>
    <property type="match status" value="1"/>
</dbReference>
<evidence type="ECO:0000256" key="3">
    <source>
        <dbReference type="ARBA" id="ARBA00022605"/>
    </source>
</evidence>